<reference evidence="1" key="1">
    <citation type="submission" date="2021-10" db="EMBL/GenBank/DDBJ databases">
        <title>Tropical sea cucumber genome reveals ecological adaptation and Cuvierian tubules defense mechanism.</title>
        <authorList>
            <person name="Chen T."/>
        </authorList>
    </citation>
    <scope>NUCLEOTIDE SEQUENCE</scope>
    <source>
        <strain evidence="1">Nanhai2018</strain>
        <tissue evidence="1">Muscle</tissue>
    </source>
</reference>
<protein>
    <submittedName>
        <fullName evidence="1">Uncharacterized protein</fullName>
    </submittedName>
</protein>
<dbReference type="EMBL" id="JAIZAY010000014">
    <property type="protein sequence ID" value="KAJ8028915.1"/>
    <property type="molecule type" value="Genomic_DNA"/>
</dbReference>
<accession>A0A9Q1BLN9</accession>
<evidence type="ECO:0000313" key="2">
    <source>
        <dbReference type="Proteomes" id="UP001152320"/>
    </source>
</evidence>
<name>A0A9Q1BLN9_HOLLE</name>
<sequence length="74" mass="8205">MAFISVHGSERGSKAHYSRAQKKVMETVHHQSAISDHAHNQVGHKAGQRRGICQQLGLPRLTPPFLPQQPSQKS</sequence>
<comment type="caution">
    <text evidence="1">The sequence shown here is derived from an EMBL/GenBank/DDBJ whole genome shotgun (WGS) entry which is preliminary data.</text>
</comment>
<dbReference type="AlphaFoldDB" id="A0A9Q1BLN9"/>
<dbReference type="Proteomes" id="UP001152320">
    <property type="component" value="Chromosome 14"/>
</dbReference>
<keyword evidence="2" id="KW-1185">Reference proteome</keyword>
<organism evidence="1 2">
    <name type="scientific">Holothuria leucospilota</name>
    <name type="common">Black long sea cucumber</name>
    <name type="synonym">Mertensiothuria leucospilota</name>
    <dbReference type="NCBI Taxonomy" id="206669"/>
    <lineage>
        <taxon>Eukaryota</taxon>
        <taxon>Metazoa</taxon>
        <taxon>Echinodermata</taxon>
        <taxon>Eleutherozoa</taxon>
        <taxon>Echinozoa</taxon>
        <taxon>Holothuroidea</taxon>
        <taxon>Aspidochirotacea</taxon>
        <taxon>Aspidochirotida</taxon>
        <taxon>Holothuriidae</taxon>
        <taxon>Holothuria</taxon>
    </lineage>
</organism>
<evidence type="ECO:0000313" key="1">
    <source>
        <dbReference type="EMBL" id="KAJ8028915.1"/>
    </source>
</evidence>
<proteinExistence type="predicted"/>
<gene>
    <name evidence="1" type="ORF">HOLleu_28172</name>
</gene>